<organism evidence="2">
    <name type="scientific">Kitasatospora camelliae</name>
    <dbReference type="NCBI Taxonomy" id="3156397"/>
    <lineage>
        <taxon>Bacteria</taxon>
        <taxon>Bacillati</taxon>
        <taxon>Actinomycetota</taxon>
        <taxon>Actinomycetes</taxon>
        <taxon>Kitasatosporales</taxon>
        <taxon>Streptomycetaceae</taxon>
        <taxon>Kitasatospora</taxon>
    </lineage>
</organism>
<sequence length="266" mass="28759">MDREAVLRAYDAEMRENARPDGPGARIERVGRVVRQIGPDFGWTGVLWSDLDEACADAEIAAQVRHFAGLGREFEWKVYSHDRPADLPERLRAAGFTAGPPETLMIGRIADLPTGTEPPAGILLRPVTDAAGVDLAMEANRRAFGTDNPDLGRQLLSWLAETPETVVAVVAVTAEDGRPVSSARMELTPGTRFAGLWGGGTVPEWRGRGIYRALVAYRARIAAARGYEYLQVDASADSRPILERLGFAARAVTTPYVRGPEGAPPA</sequence>
<gene>
    <name evidence="2" type="ORF">ABWK59_26180</name>
</gene>
<dbReference type="EMBL" id="CP159872">
    <property type="protein sequence ID" value="XCM82145.1"/>
    <property type="molecule type" value="Genomic_DNA"/>
</dbReference>
<dbReference type="Gene3D" id="3.40.630.30">
    <property type="match status" value="1"/>
</dbReference>
<dbReference type="SUPFAM" id="SSF55729">
    <property type="entry name" value="Acyl-CoA N-acyltransferases (Nat)"/>
    <property type="match status" value="1"/>
</dbReference>
<dbReference type="Pfam" id="PF00583">
    <property type="entry name" value="Acetyltransf_1"/>
    <property type="match status" value="1"/>
</dbReference>
<protein>
    <submittedName>
        <fullName evidence="2">GNAT family N-acetyltransferase</fullName>
        <ecNumber evidence="2">2.3.1.-</ecNumber>
    </submittedName>
</protein>
<dbReference type="GO" id="GO:0016747">
    <property type="term" value="F:acyltransferase activity, transferring groups other than amino-acyl groups"/>
    <property type="evidence" value="ECO:0007669"/>
    <property type="project" value="InterPro"/>
</dbReference>
<evidence type="ECO:0000259" key="1">
    <source>
        <dbReference type="PROSITE" id="PS51186"/>
    </source>
</evidence>
<dbReference type="EC" id="2.3.1.-" evidence="2"/>
<dbReference type="InterPro" id="IPR000182">
    <property type="entry name" value="GNAT_dom"/>
</dbReference>
<dbReference type="RefSeq" id="WP_354643072.1">
    <property type="nucleotide sequence ID" value="NZ_CP159872.1"/>
</dbReference>
<reference evidence="2" key="1">
    <citation type="submission" date="2024-06" db="EMBL/GenBank/DDBJ databases">
        <title>The genome sequences of Kitasatospora sp. strain HUAS MG31.</title>
        <authorList>
            <person name="Mo P."/>
        </authorList>
    </citation>
    <scope>NUCLEOTIDE SEQUENCE</scope>
    <source>
        <strain evidence="2">HUAS MG31</strain>
    </source>
</reference>
<dbReference type="PROSITE" id="PS51186">
    <property type="entry name" value="GNAT"/>
    <property type="match status" value="1"/>
</dbReference>
<dbReference type="AlphaFoldDB" id="A0AAU8K283"/>
<keyword evidence="2" id="KW-0012">Acyltransferase</keyword>
<keyword evidence="2" id="KW-0808">Transferase</keyword>
<feature type="domain" description="N-acetyltransferase" evidence="1">
    <location>
        <begin position="122"/>
        <end position="266"/>
    </location>
</feature>
<dbReference type="InterPro" id="IPR016181">
    <property type="entry name" value="Acyl_CoA_acyltransferase"/>
</dbReference>
<accession>A0AAU8K283</accession>
<evidence type="ECO:0000313" key="2">
    <source>
        <dbReference type="EMBL" id="XCM82145.1"/>
    </source>
</evidence>
<proteinExistence type="predicted"/>
<dbReference type="KEGG" id="kcm:ABWK59_26180"/>
<name>A0AAU8K283_9ACTN</name>